<sequence>MERLKDIKCVVWDLDHTIWDGVLLESGDVKLRARIKEVIEQLDRRGILHSIASKNDAELAWAKLTELGIAEYFLYPEIHWDAKSISIQRIQQNINIGMDAILFVDDQPFELEEVKSVHADVQVLHADHYETMLNDPRLMPRFITADSSRRRQMYQADTLRKQAEEQYEGPSEKFLASLGMKFTIYEATEDDLQRAEELTVRTNQLNATGITYSYEELHQLMTSQDYLLLVCELEDKYGTYGKIGLALIHKQPDIWRLNMLLMSCRVMSRGAGSVLLTYIMCEARQQGKQMLADFRETGRNRMMNISYRFAGFTQLSADPDGKIVFSHDLKQVVEFPDYIEVCVPERQHQ</sequence>
<dbReference type="InterPro" id="IPR000182">
    <property type="entry name" value="GNAT_dom"/>
</dbReference>
<gene>
    <name evidence="2" type="ORF">SAMN05720606_101158</name>
</gene>
<dbReference type="InterPro" id="IPR023214">
    <property type="entry name" value="HAD_sf"/>
</dbReference>
<organism evidence="2 3">
    <name type="scientific">Paenibacillus polysaccharolyticus</name>
    <dbReference type="NCBI Taxonomy" id="582692"/>
    <lineage>
        <taxon>Bacteria</taxon>
        <taxon>Bacillati</taxon>
        <taxon>Bacillota</taxon>
        <taxon>Bacilli</taxon>
        <taxon>Bacillales</taxon>
        <taxon>Paenibacillaceae</taxon>
        <taxon>Paenibacillus</taxon>
    </lineage>
</organism>
<dbReference type="SUPFAM" id="SSF56784">
    <property type="entry name" value="HAD-like"/>
    <property type="match status" value="1"/>
</dbReference>
<dbReference type="NCBIfam" id="TIGR01686">
    <property type="entry name" value="FkbH"/>
    <property type="match status" value="1"/>
</dbReference>
<dbReference type="PROSITE" id="PS51186">
    <property type="entry name" value="GNAT"/>
    <property type="match status" value="1"/>
</dbReference>
<name>A0A1G5AYZ6_9BACL</name>
<dbReference type="Gene3D" id="3.40.630.30">
    <property type="match status" value="1"/>
</dbReference>
<proteinExistence type="predicted"/>
<feature type="domain" description="N-acetyltransferase" evidence="1">
    <location>
        <begin position="182"/>
        <end position="330"/>
    </location>
</feature>
<dbReference type="SUPFAM" id="SSF55729">
    <property type="entry name" value="Acyl-CoA N-acyltransferases (Nat)"/>
    <property type="match status" value="1"/>
</dbReference>
<dbReference type="Proteomes" id="UP000198538">
    <property type="component" value="Unassembled WGS sequence"/>
</dbReference>
<evidence type="ECO:0000259" key="1">
    <source>
        <dbReference type="PROSITE" id="PS51186"/>
    </source>
</evidence>
<evidence type="ECO:0000313" key="2">
    <source>
        <dbReference type="EMBL" id="SCX83062.1"/>
    </source>
</evidence>
<dbReference type="RefSeq" id="WP_090914985.1">
    <property type="nucleotide sequence ID" value="NZ_FMVM01000001.1"/>
</dbReference>
<dbReference type="NCBIfam" id="TIGR01681">
    <property type="entry name" value="HAD-SF-IIIC"/>
    <property type="match status" value="1"/>
</dbReference>
<dbReference type="Gene3D" id="3.40.50.1000">
    <property type="entry name" value="HAD superfamily/HAD-like"/>
    <property type="match status" value="1"/>
</dbReference>
<dbReference type="STRING" id="582692.SAMN05720606_101158"/>
<dbReference type="GO" id="GO:0016747">
    <property type="term" value="F:acyltransferase activity, transferring groups other than amino-acyl groups"/>
    <property type="evidence" value="ECO:0007669"/>
    <property type="project" value="InterPro"/>
</dbReference>
<dbReference type="InterPro" id="IPR016181">
    <property type="entry name" value="Acyl_CoA_acyltransferase"/>
</dbReference>
<dbReference type="InterPro" id="IPR036412">
    <property type="entry name" value="HAD-like_sf"/>
</dbReference>
<dbReference type="AlphaFoldDB" id="A0A1G5AYZ6"/>
<reference evidence="3" key="1">
    <citation type="submission" date="2016-10" db="EMBL/GenBank/DDBJ databases">
        <authorList>
            <person name="Varghese N."/>
            <person name="Submissions S."/>
        </authorList>
    </citation>
    <scope>NUCLEOTIDE SEQUENCE [LARGE SCALE GENOMIC DNA]</scope>
    <source>
        <strain evidence="3">BL9</strain>
    </source>
</reference>
<dbReference type="InterPro" id="IPR010037">
    <property type="entry name" value="FkbH_domain"/>
</dbReference>
<dbReference type="EMBL" id="FMVM01000001">
    <property type="protein sequence ID" value="SCX83062.1"/>
    <property type="molecule type" value="Genomic_DNA"/>
</dbReference>
<protein>
    <submittedName>
        <fullName evidence="2">HAD-superfamily phosphatase, subfamily IIIC/FkbH-like domain-containing protein</fullName>
    </submittedName>
</protein>
<accession>A0A1G5AYZ6</accession>
<evidence type="ECO:0000313" key="3">
    <source>
        <dbReference type="Proteomes" id="UP000198538"/>
    </source>
</evidence>
<keyword evidence="3" id="KW-1185">Reference proteome</keyword>
<dbReference type="InterPro" id="IPR010033">
    <property type="entry name" value="HAD_SF_ppase_IIIC"/>
</dbReference>